<proteinExistence type="predicted"/>
<name>A0ABR0NFP8_GOSAR</name>
<comment type="caution">
    <text evidence="2">The sequence shown here is derived from an EMBL/GenBank/DDBJ whole genome shotgun (WGS) entry which is preliminary data.</text>
</comment>
<keyword evidence="3" id="KW-1185">Reference proteome</keyword>
<feature type="region of interest" description="Disordered" evidence="1">
    <location>
        <begin position="47"/>
        <end position="103"/>
    </location>
</feature>
<dbReference type="Proteomes" id="UP001358586">
    <property type="component" value="Chromosome 10"/>
</dbReference>
<organism evidence="2 3">
    <name type="scientific">Gossypium arboreum</name>
    <name type="common">Tree cotton</name>
    <name type="synonym">Gossypium nanking</name>
    <dbReference type="NCBI Taxonomy" id="29729"/>
    <lineage>
        <taxon>Eukaryota</taxon>
        <taxon>Viridiplantae</taxon>
        <taxon>Streptophyta</taxon>
        <taxon>Embryophyta</taxon>
        <taxon>Tracheophyta</taxon>
        <taxon>Spermatophyta</taxon>
        <taxon>Magnoliopsida</taxon>
        <taxon>eudicotyledons</taxon>
        <taxon>Gunneridae</taxon>
        <taxon>Pentapetalae</taxon>
        <taxon>rosids</taxon>
        <taxon>malvids</taxon>
        <taxon>Malvales</taxon>
        <taxon>Malvaceae</taxon>
        <taxon>Malvoideae</taxon>
        <taxon>Gossypium</taxon>
    </lineage>
</organism>
<accession>A0ABR0NFP8</accession>
<feature type="compositionally biased region" description="Basic and acidic residues" evidence="1">
    <location>
        <begin position="50"/>
        <end position="59"/>
    </location>
</feature>
<reference evidence="2 3" key="1">
    <citation type="submission" date="2023-03" db="EMBL/GenBank/DDBJ databases">
        <title>WGS of Gossypium arboreum.</title>
        <authorList>
            <person name="Yu D."/>
        </authorList>
    </citation>
    <scope>NUCLEOTIDE SEQUENCE [LARGE SCALE GENOMIC DNA]</scope>
    <source>
        <tissue evidence="2">Leaf</tissue>
    </source>
</reference>
<gene>
    <name evidence="2" type="ORF">PVK06_034987</name>
</gene>
<dbReference type="EMBL" id="JARKNE010000010">
    <property type="protein sequence ID" value="KAK5793828.1"/>
    <property type="molecule type" value="Genomic_DNA"/>
</dbReference>
<feature type="compositionally biased region" description="Polar residues" evidence="1">
    <location>
        <begin position="65"/>
        <end position="75"/>
    </location>
</feature>
<protein>
    <submittedName>
        <fullName evidence="2">Uncharacterized protein</fullName>
    </submittedName>
</protein>
<evidence type="ECO:0000256" key="1">
    <source>
        <dbReference type="SAM" id="MobiDB-lite"/>
    </source>
</evidence>
<sequence>MELSSTFPYLSKLSQGFLPKTQNIKCRVSYKIGFEPVMMGGIIVRNQPNENRDSERPKGNDVIPSANTDSSSNGMKNEVDRSNFHGPNFQEAPKSLSDPLEFPIGPTTNARAKRFKEALIRLMRGLWKQSQVDQVQIRPNLFPILVQVI</sequence>
<evidence type="ECO:0000313" key="3">
    <source>
        <dbReference type="Proteomes" id="UP001358586"/>
    </source>
</evidence>
<evidence type="ECO:0000313" key="2">
    <source>
        <dbReference type="EMBL" id="KAK5793828.1"/>
    </source>
</evidence>